<comment type="subcellular location">
    <subcellularLocation>
        <location evidence="1">Cell membrane</location>
        <topology evidence="1">Multi-pass membrane protein</topology>
    </subcellularLocation>
</comment>
<evidence type="ECO:0000256" key="5">
    <source>
        <dbReference type="ARBA" id="ARBA00022692"/>
    </source>
</evidence>
<dbReference type="GO" id="GO:0005886">
    <property type="term" value="C:plasma membrane"/>
    <property type="evidence" value="ECO:0007669"/>
    <property type="project" value="UniProtKB-SubCell"/>
</dbReference>
<evidence type="ECO:0000259" key="8">
    <source>
        <dbReference type="Pfam" id="PF02366"/>
    </source>
</evidence>
<keyword evidence="6" id="KW-1133">Transmembrane helix</keyword>
<keyword evidence="3" id="KW-0328">Glycosyltransferase</keyword>
<dbReference type="PANTHER" id="PTHR33908:SF11">
    <property type="entry name" value="MEMBRANE PROTEIN"/>
    <property type="match status" value="1"/>
</dbReference>
<evidence type="ECO:0000313" key="9">
    <source>
        <dbReference type="EMBL" id="SVC54566.1"/>
    </source>
</evidence>
<organism evidence="9">
    <name type="scientific">marine metagenome</name>
    <dbReference type="NCBI Taxonomy" id="408172"/>
    <lineage>
        <taxon>unclassified sequences</taxon>
        <taxon>metagenomes</taxon>
        <taxon>ecological metagenomes</taxon>
    </lineage>
</organism>
<sequence>MILLLFLAICLRLPTLGSVLSGDEATTFLMHAGSSWESLFLSYLGPNQHTLFSVLSNLMMEIFGDSEIAFRLPSMMAGSLAVPLTVLIGKRLTGSIAVGWIAGILMAFSA</sequence>
<evidence type="ECO:0000256" key="6">
    <source>
        <dbReference type="ARBA" id="ARBA00022989"/>
    </source>
</evidence>
<dbReference type="GO" id="GO:0000030">
    <property type="term" value="F:mannosyltransferase activity"/>
    <property type="evidence" value="ECO:0007669"/>
    <property type="project" value="InterPro"/>
</dbReference>
<accession>A0A382N0K6</accession>
<evidence type="ECO:0000256" key="2">
    <source>
        <dbReference type="ARBA" id="ARBA00022475"/>
    </source>
</evidence>
<dbReference type="EMBL" id="UINC01097121">
    <property type="protein sequence ID" value="SVC54566.1"/>
    <property type="molecule type" value="Genomic_DNA"/>
</dbReference>
<evidence type="ECO:0000256" key="3">
    <source>
        <dbReference type="ARBA" id="ARBA00022676"/>
    </source>
</evidence>
<reference evidence="9" key="1">
    <citation type="submission" date="2018-05" db="EMBL/GenBank/DDBJ databases">
        <authorList>
            <person name="Lanie J.A."/>
            <person name="Ng W.-L."/>
            <person name="Kazmierczak K.M."/>
            <person name="Andrzejewski T.M."/>
            <person name="Davidsen T.M."/>
            <person name="Wayne K.J."/>
            <person name="Tettelin H."/>
            <person name="Glass J.I."/>
            <person name="Rusch D."/>
            <person name="Podicherti R."/>
            <person name="Tsui H.-C.T."/>
            <person name="Winkler M.E."/>
        </authorList>
    </citation>
    <scope>NUCLEOTIDE SEQUENCE</scope>
</reference>
<keyword evidence="2" id="KW-1003">Cell membrane</keyword>
<evidence type="ECO:0000256" key="7">
    <source>
        <dbReference type="ARBA" id="ARBA00023136"/>
    </source>
</evidence>
<dbReference type="GO" id="GO:0016763">
    <property type="term" value="F:pentosyltransferase activity"/>
    <property type="evidence" value="ECO:0007669"/>
    <property type="project" value="TreeGrafter"/>
</dbReference>
<evidence type="ECO:0000256" key="4">
    <source>
        <dbReference type="ARBA" id="ARBA00022679"/>
    </source>
</evidence>
<name>A0A382N0K6_9ZZZZ</name>
<dbReference type="Pfam" id="PF02366">
    <property type="entry name" value="PMT"/>
    <property type="match status" value="1"/>
</dbReference>
<dbReference type="InterPro" id="IPR050297">
    <property type="entry name" value="LipidA_mod_glycosyltrf_83"/>
</dbReference>
<keyword evidence="7" id="KW-0472">Membrane</keyword>
<feature type="non-terminal residue" evidence="9">
    <location>
        <position position="110"/>
    </location>
</feature>
<proteinExistence type="predicted"/>
<dbReference type="AlphaFoldDB" id="A0A382N0K6"/>
<gene>
    <name evidence="9" type="ORF">METZ01_LOCUS307420</name>
</gene>
<dbReference type="InterPro" id="IPR003342">
    <property type="entry name" value="ArnT-like_N"/>
</dbReference>
<dbReference type="PANTHER" id="PTHR33908">
    <property type="entry name" value="MANNOSYLTRANSFERASE YKCB-RELATED"/>
    <property type="match status" value="1"/>
</dbReference>
<keyword evidence="5" id="KW-0812">Transmembrane</keyword>
<feature type="domain" description="ArnT-like N-terminal" evidence="8">
    <location>
        <begin position="52"/>
        <end position="109"/>
    </location>
</feature>
<evidence type="ECO:0000256" key="1">
    <source>
        <dbReference type="ARBA" id="ARBA00004651"/>
    </source>
</evidence>
<dbReference type="GO" id="GO:0008610">
    <property type="term" value="P:lipid biosynthetic process"/>
    <property type="evidence" value="ECO:0007669"/>
    <property type="project" value="UniProtKB-ARBA"/>
</dbReference>
<protein>
    <recommendedName>
        <fullName evidence="8">ArnT-like N-terminal domain-containing protein</fullName>
    </recommendedName>
</protein>
<keyword evidence="4" id="KW-0808">Transferase</keyword>
<dbReference type="GO" id="GO:0006493">
    <property type="term" value="P:protein O-linked glycosylation"/>
    <property type="evidence" value="ECO:0007669"/>
    <property type="project" value="InterPro"/>
</dbReference>